<keyword evidence="2" id="KW-0210">Decarboxylase</keyword>
<dbReference type="InterPro" id="IPR000183">
    <property type="entry name" value="Orn/DAP/Arg_de-COase"/>
</dbReference>
<evidence type="ECO:0000313" key="10">
    <source>
        <dbReference type="Proteomes" id="UP000199074"/>
    </source>
</evidence>
<feature type="active site" description="Proton donor" evidence="5">
    <location>
        <position position="369"/>
    </location>
</feature>
<dbReference type="Proteomes" id="UP000199074">
    <property type="component" value="Unassembled WGS sequence"/>
</dbReference>
<name>A0A1I7NRK3_9HYPH</name>
<gene>
    <name evidence="9" type="ORF">SAMN05216456_2822</name>
</gene>
<dbReference type="InterPro" id="IPR022644">
    <property type="entry name" value="De-COase2_N"/>
</dbReference>
<protein>
    <submittedName>
        <fullName evidence="9">Diaminopimelate decarboxylase</fullName>
    </submittedName>
</protein>
<evidence type="ECO:0000256" key="2">
    <source>
        <dbReference type="ARBA" id="ARBA00022793"/>
    </source>
</evidence>
<comment type="cofactor">
    <cofactor evidence="1 5">
        <name>pyridoxal 5'-phosphate</name>
        <dbReference type="ChEBI" id="CHEBI:597326"/>
    </cofactor>
</comment>
<dbReference type="PRINTS" id="PR01179">
    <property type="entry name" value="ODADCRBXLASE"/>
</dbReference>
<keyword evidence="3 5" id="KW-0663">Pyridoxal phosphate</keyword>
<dbReference type="Gene3D" id="2.40.37.10">
    <property type="entry name" value="Lyase, Ornithine Decarboxylase, Chain A, domain 1"/>
    <property type="match status" value="1"/>
</dbReference>
<evidence type="ECO:0000256" key="6">
    <source>
        <dbReference type="RuleBase" id="RU003737"/>
    </source>
</evidence>
<organism evidence="9 10">
    <name type="scientific">Devosia crocina</name>
    <dbReference type="NCBI Taxonomy" id="429728"/>
    <lineage>
        <taxon>Bacteria</taxon>
        <taxon>Pseudomonadati</taxon>
        <taxon>Pseudomonadota</taxon>
        <taxon>Alphaproteobacteria</taxon>
        <taxon>Hyphomicrobiales</taxon>
        <taxon>Devosiaceae</taxon>
        <taxon>Devosia</taxon>
    </lineage>
</organism>
<dbReference type="GO" id="GO:0008836">
    <property type="term" value="F:diaminopimelate decarboxylase activity"/>
    <property type="evidence" value="ECO:0007669"/>
    <property type="project" value="InterPro"/>
</dbReference>
<dbReference type="PROSITE" id="PS00879">
    <property type="entry name" value="ODR_DC_2_2"/>
    <property type="match status" value="1"/>
</dbReference>
<keyword evidence="4" id="KW-0456">Lyase</keyword>
<sequence>MLDKAPLPHGMDLAHENFAVSGPDLILGGVSVRAVAEEFGTPAFIYDGGVMRRHYRALAETLSGFAAVHYSVKANPLREIIALFLAEGAGVEIASVGEYRAARAAGARPEQILFAGPGKRQRELEEVIGEGIGEIHLESFEEAERVDRIGEALGKTIKVGLRINPVPSAQAGAMRMGGKPTAFGFCEEDLAETIARIGGHAHVDLVGIHVYGGSQILDAQGLIDQWRHAIGIAAETARLLGRPLETIDLGGGLGIPYYAGEKSFDLATLKAGLPDLAALLAADPLLADARVVVEPGRFIAGPGGIYVAEINAVKNARGTRFAVTDGGMHHHLAASGNLGQIIKRNYPILAPARMNDAAVVATTVVGPLCTPLDTLGRDVMLPELGAGELVAVLQSGAYGPTASPGNFLSHPPAVEVLVEDGRAHLLER</sequence>
<dbReference type="Pfam" id="PF02784">
    <property type="entry name" value="Orn_Arg_deC_N"/>
    <property type="match status" value="1"/>
</dbReference>
<dbReference type="InterPro" id="IPR022643">
    <property type="entry name" value="De-COase2_C"/>
</dbReference>
<dbReference type="PANTHER" id="PTHR43727:SF2">
    <property type="entry name" value="GROUP IV DECARBOXYLASE"/>
    <property type="match status" value="1"/>
</dbReference>
<evidence type="ECO:0000313" key="9">
    <source>
        <dbReference type="EMBL" id="SFV37240.1"/>
    </source>
</evidence>
<dbReference type="RefSeq" id="WP_092425631.1">
    <property type="nucleotide sequence ID" value="NZ_FPCK01000003.1"/>
</dbReference>
<comment type="similarity">
    <text evidence="6">Belongs to the Orn/Lys/Arg decarboxylase class-II family.</text>
</comment>
<feature type="modified residue" description="N6-(pyridoxal phosphate)lysine" evidence="5">
    <location>
        <position position="73"/>
    </location>
</feature>
<dbReference type="SUPFAM" id="SSF51419">
    <property type="entry name" value="PLP-binding barrel"/>
    <property type="match status" value="1"/>
</dbReference>
<dbReference type="STRING" id="429728.SAMN05216456_2822"/>
<reference evidence="9 10" key="1">
    <citation type="submission" date="2016-10" db="EMBL/GenBank/DDBJ databases">
        <authorList>
            <person name="de Groot N.N."/>
        </authorList>
    </citation>
    <scope>NUCLEOTIDE SEQUENCE [LARGE SCALE GENOMIC DNA]</scope>
    <source>
        <strain evidence="9 10">IPL20</strain>
    </source>
</reference>
<dbReference type="Pfam" id="PF00278">
    <property type="entry name" value="Orn_DAP_Arg_deC"/>
    <property type="match status" value="1"/>
</dbReference>
<feature type="domain" description="Orn/DAP/Arg decarboxylase 2 C-terminal" evidence="7">
    <location>
        <begin position="302"/>
        <end position="396"/>
    </location>
</feature>
<dbReference type="InterPro" id="IPR009006">
    <property type="entry name" value="Ala_racemase/Decarboxylase_C"/>
</dbReference>
<keyword evidence="10" id="KW-1185">Reference proteome</keyword>
<evidence type="ECO:0000259" key="7">
    <source>
        <dbReference type="Pfam" id="PF00278"/>
    </source>
</evidence>
<evidence type="ECO:0000256" key="5">
    <source>
        <dbReference type="PIRSR" id="PIRSR600183-50"/>
    </source>
</evidence>
<feature type="domain" description="Orn/DAP/Arg decarboxylase 2 N-terminal" evidence="8">
    <location>
        <begin position="52"/>
        <end position="300"/>
    </location>
</feature>
<dbReference type="InterPro" id="IPR002986">
    <property type="entry name" value="DAP_deCOOHase_LysA"/>
</dbReference>
<dbReference type="InterPro" id="IPR029066">
    <property type="entry name" value="PLP-binding_barrel"/>
</dbReference>
<evidence type="ECO:0000256" key="1">
    <source>
        <dbReference type="ARBA" id="ARBA00001933"/>
    </source>
</evidence>
<dbReference type="InterPro" id="IPR022657">
    <property type="entry name" value="De-COase2_CS"/>
</dbReference>
<dbReference type="EMBL" id="FPCK01000003">
    <property type="protein sequence ID" value="SFV37240.1"/>
    <property type="molecule type" value="Genomic_DNA"/>
</dbReference>
<dbReference type="PANTHER" id="PTHR43727">
    <property type="entry name" value="DIAMINOPIMELATE DECARBOXYLASE"/>
    <property type="match status" value="1"/>
</dbReference>
<evidence type="ECO:0000256" key="4">
    <source>
        <dbReference type="ARBA" id="ARBA00023239"/>
    </source>
</evidence>
<evidence type="ECO:0000256" key="3">
    <source>
        <dbReference type="ARBA" id="ARBA00022898"/>
    </source>
</evidence>
<dbReference type="AlphaFoldDB" id="A0A1I7NRK3"/>
<proteinExistence type="inferred from homology"/>
<evidence type="ECO:0000259" key="8">
    <source>
        <dbReference type="Pfam" id="PF02784"/>
    </source>
</evidence>
<dbReference type="OrthoDB" id="9802241at2"/>
<dbReference type="PRINTS" id="PR01181">
    <property type="entry name" value="DAPDCRBXLASE"/>
</dbReference>
<dbReference type="Gene3D" id="3.20.20.10">
    <property type="entry name" value="Alanine racemase"/>
    <property type="match status" value="1"/>
</dbReference>
<accession>A0A1I7NRK3</accession>
<dbReference type="GO" id="GO:0009089">
    <property type="term" value="P:lysine biosynthetic process via diaminopimelate"/>
    <property type="evidence" value="ECO:0007669"/>
    <property type="project" value="InterPro"/>
</dbReference>
<dbReference type="SUPFAM" id="SSF50621">
    <property type="entry name" value="Alanine racemase C-terminal domain-like"/>
    <property type="match status" value="1"/>
</dbReference>